<dbReference type="CDD" id="cd15482">
    <property type="entry name" value="Sialidase_non-viral"/>
    <property type="match status" value="1"/>
</dbReference>
<gene>
    <name evidence="3" type="ORF">IPO85_05335</name>
</gene>
<name>A0A9D7S862_9BACT</name>
<feature type="chain" id="PRO_5038921203" evidence="1">
    <location>
        <begin position="20"/>
        <end position="517"/>
    </location>
</feature>
<reference evidence="3 4" key="1">
    <citation type="submission" date="2020-10" db="EMBL/GenBank/DDBJ databases">
        <title>Connecting structure to function with the recovery of over 1000 high-quality activated sludge metagenome-assembled genomes encoding full-length rRNA genes using long-read sequencing.</title>
        <authorList>
            <person name="Singleton C.M."/>
            <person name="Petriglieri F."/>
            <person name="Kristensen J.M."/>
            <person name="Kirkegaard R.H."/>
            <person name="Michaelsen T.Y."/>
            <person name="Andersen M.H."/>
            <person name="Karst S.M."/>
            <person name="Dueholm M.S."/>
            <person name="Nielsen P.H."/>
            <person name="Albertsen M."/>
        </authorList>
    </citation>
    <scope>NUCLEOTIDE SEQUENCE [LARGE SCALE GENOMIC DNA]</scope>
    <source>
        <strain evidence="3">Ribe_18-Q3-R11-54_BAT3C.373</strain>
    </source>
</reference>
<comment type="caution">
    <text evidence="3">The sequence shown here is derived from an EMBL/GenBank/DDBJ whole genome shotgun (WGS) entry which is preliminary data.</text>
</comment>
<dbReference type="AlphaFoldDB" id="A0A9D7S862"/>
<dbReference type="SUPFAM" id="SSF110296">
    <property type="entry name" value="Oligoxyloglucan reducing end-specific cellobiohydrolase"/>
    <property type="match status" value="1"/>
</dbReference>
<sequence length="517" mass="58161">MKYIVSSCLLLMHFFTINAQNVLIGIQNNPNEPSIAINPKSPNVLIAGANINNCYVSLDTGRTWKSQILTSSYGVWGDPNIIVDTAGHFYFFHLSNPPQGSWIDRIVCQKTTDNGITWNDGSFTGLNGQKDQDKHWSAVDRRNNNLYVSWTQFDTYGSSNPKDSSNILFSKSTDAGATWSNPRKINKFAGDCIDSDNTVEGAVPAIGPNGEIYISWAGPLGLMFNKSLDEGNTWLYYESVIGTIPGGWDFDVPGIYRANGLPVTACDVSSGPNRGTIYINWADQRNGSSNTDIWLTKSKDGGISWASPKKVNIDNTTTHQFFTWMTIDQTTGYLYFVFYDRRNYTDDQTDVYLAVSVDGGETFTNHRISASPFVPTKNVFFGDYTNITAHNGIIRPIWTRLNMGQLSVWTHLTTLNELLTSNHEIISNDNDLSFENYPNPSKNLTYVSFKVRHKTKINLSVLNAQGNLIKKMIQNETRTYGKYIEQINLDELNIPNGLYFIKLEMNNKIKVIRQIKI</sequence>
<organism evidence="3 4">
    <name type="scientific">Candidatus Defluviibacterium haderslevense</name>
    <dbReference type="NCBI Taxonomy" id="2981993"/>
    <lineage>
        <taxon>Bacteria</taxon>
        <taxon>Pseudomonadati</taxon>
        <taxon>Bacteroidota</taxon>
        <taxon>Saprospiria</taxon>
        <taxon>Saprospirales</taxon>
        <taxon>Saprospiraceae</taxon>
        <taxon>Candidatus Defluviibacterium</taxon>
    </lineage>
</organism>
<dbReference type="Gene3D" id="2.130.10.10">
    <property type="entry name" value="YVTN repeat-like/Quinoprotein amine dehydrogenase"/>
    <property type="match status" value="1"/>
</dbReference>
<dbReference type="InterPro" id="IPR015943">
    <property type="entry name" value="WD40/YVTN_repeat-like_dom_sf"/>
</dbReference>
<accession>A0A9D7S862</accession>
<dbReference type="NCBIfam" id="TIGR04183">
    <property type="entry name" value="Por_Secre_tail"/>
    <property type="match status" value="1"/>
</dbReference>
<feature type="signal peptide" evidence="1">
    <location>
        <begin position="1"/>
        <end position="19"/>
    </location>
</feature>
<evidence type="ECO:0000256" key="1">
    <source>
        <dbReference type="SAM" id="SignalP"/>
    </source>
</evidence>
<proteinExistence type="predicted"/>
<evidence type="ECO:0000313" key="3">
    <source>
        <dbReference type="EMBL" id="MBK9716930.1"/>
    </source>
</evidence>
<dbReference type="EMBL" id="JADKFW010000004">
    <property type="protein sequence ID" value="MBK9716930.1"/>
    <property type="molecule type" value="Genomic_DNA"/>
</dbReference>
<dbReference type="InterPro" id="IPR026444">
    <property type="entry name" value="Secre_tail"/>
</dbReference>
<protein>
    <submittedName>
        <fullName evidence="3">T9SS type A sorting domain-containing protein</fullName>
    </submittedName>
</protein>
<dbReference type="Gene3D" id="2.120.10.10">
    <property type="match status" value="1"/>
</dbReference>
<dbReference type="Pfam" id="PF18962">
    <property type="entry name" value="Por_Secre_tail"/>
    <property type="match status" value="1"/>
</dbReference>
<keyword evidence="1" id="KW-0732">Signal</keyword>
<evidence type="ECO:0000259" key="2">
    <source>
        <dbReference type="Pfam" id="PF18962"/>
    </source>
</evidence>
<evidence type="ECO:0000313" key="4">
    <source>
        <dbReference type="Proteomes" id="UP000808349"/>
    </source>
</evidence>
<feature type="domain" description="Secretion system C-terminal sorting" evidence="2">
    <location>
        <begin position="437"/>
        <end position="513"/>
    </location>
</feature>
<dbReference type="Proteomes" id="UP000808349">
    <property type="component" value="Unassembled WGS sequence"/>
</dbReference>